<dbReference type="Proteomes" id="UP001055072">
    <property type="component" value="Unassembled WGS sequence"/>
</dbReference>
<evidence type="ECO:0000313" key="1">
    <source>
        <dbReference type="EMBL" id="KAI0092513.1"/>
    </source>
</evidence>
<sequence>MASDVTALSNHTDAHHTGKCLCGQISYEITGQPIFIALCHCVNCKKWTGTGSGWYAFFNKEQVHFTQGQDTLSTYTDTDTFRGTTLLRNFCPTCGSNLTAVLTSRHELTGVTAGTIEGDICEVYKPQIEVYCKDRPKWLPELGMKQFDITPNVSRA</sequence>
<proteinExistence type="predicted"/>
<reference evidence="1" key="1">
    <citation type="journal article" date="2021" name="Environ. Microbiol.">
        <title>Gene family expansions and transcriptome signatures uncover fungal adaptations to wood decay.</title>
        <authorList>
            <person name="Hage H."/>
            <person name="Miyauchi S."/>
            <person name="Viragh M."/>
            <person name="Drula E."/>
            <person name="Min B."/>
            <person name="Chaduli D."/>
            <person name="Navarro D."/>
            <person name="Favel A."/>
            <person name="Norest M."/>
            <person name="Lesage-Meessen L."/>
            <person name="Balint B."/>
            <person name="Merenyi Z."/>
            <person name="de Eugenio L."/>
            <person name="Morin E."/>
            <person name="Martinez A.T."/>
            <person name="Baldrian P."/>
            <person name="Stursova M."/>
            <person name="Martinez M.J."/>
            <person name="Novotny C."/>
            <person name="Magnuson J.K."/>
            <person name="Spatafora J.W."/>
            <person name="Maurice S."/>
            <person name="Pangilinan J."/>
            <person name="Andreopoulos W."/>
            <person name="LaButti K."/>
            <person name="Hundley H."/>
            <person name="Na H."/>
            <person name="Kuo A."/>
            <person name="Barry K."/>
            <person name="Lipzen A."/>
            <person name="Henrissat B."/>
            <person name="Riley R."/>
            <person name="Ahrendt S."/>
            <person name="Nagy L.G."/>
            <person name="Grigoriev I.V."/>
            <person name="Martin F."/>
            <person name="Rosso M.N."/>
        </authorList>
    </citation>
    <scope>NUCLEOTIDE SEQUENCE</scope>
    <source>
        <strain evidence="1">CBS 384.51</strain>
    </source>
</reference>
<protein>
    <submittedName>
        <fullName evidence="1">Mss4-like protein</fullName>
    </submittedName>
</protein>
<keyword evidence="2" id="KW-1185">Reference proteome</keyword>
<name>A0ACB8UE48_9APHY</name>
<accession>A0ACB8UE48</accession>
<comment type="caution">
    <text evidence="1">The sequence shown here is derived from an EMBL/GenBank/DDBJ whole genome shotgun (WGS) entry which is preliminary data.</text>
</comment>
<dbReference type="EMBL" id="MU274903">
    <property type="protein sequence ID" value="KAI0092513.1"/>
    <property type="molecule type" value="Genomic_DNA"/>
</dbReference>
<organism evidence="1 2">
    <name type="scientific">Irpex rosettiformis</name>
    <dbReference type="NCBI Taxonomy" id="378272"/>
    <lineage>
        <taxon>Eukaryota</taxon>
        <taxon>Fungi</taxon>
        <taxon>Dikarya</taxon>
        <taxon>Basidiomycota</taxon>
        <taxon>Agaricomycotina</taxon>
        <taxon>Agaricomycetes</taxon>
        <taxon>Polyporales</taxon>
        <taxon>Irpicaceae</taxon>
        <taxon>Irpex</taxon>
    </lineage>
</organism>
<evidence type="ECO:0000313" key="2">
    <source>
        <dbReference type="Proteomes" id="UP001055072"/>
    </source>
</evidence>
<gene>
    <name evidence="1" type="ORF">BDY19DRAFT_990229</name>
</gene>